<evidence type="ECO:0000313" key="1">
    <source>
        <dbReference type="EMBL" id="SVE46589.1"/>
    </source>
</evidence>
<dbReference type="AlphaFoldDB" id="A0A383DQK2"/>
<proteinExistence type="predicted"/>
<organism evidence="1">
    <name type="scientific">marine metagenome</name>
    <dbReference type="NCBI Taxonomy" id="408172"/>
    <lineage>
        <taxon>unclassified sequences</taxon>
        <taxon>metagenomes</taxon>
        <taxon>ecological metagenomes</taxon>
    </lineage>
</organism>
<gene>
    <name evidence="1" type="ORF">METZ01_LOCUS499443</name>
</gene>
<accession>A0A383DQK2</accession>
<dbReference type="EMBL" id="UINC01219218">
    <property type="protein sequence ID" value="SVE46589.1"/>
    <property type="molecule type" value="Genomic_DNA"/>
</dbReference>
<reference evidence="1" key="1">
    <citation type="submission" date="2018-05" db="EMBL/GenBank/DDBJ databases">
        <authorList>
            <person name="Lanie J.A."/>
            <person name="Ng W.-L."/>
            <person name="Kazmierczak K.M."/>
            <person name="Andrzejewski T.M."/>
            <person name="Davidsen T.M."/>
            <person name="Wayne K.J."/>
            <person name="Tettelin H."/>
            <person name="Glass J.I."/>
            <person name="Rusch D."/>
            <person name="Podicherti R."/>
            <person name="Tsui H.-C.T."/>
            <person name="Winkler M.E."/>
        </authorList>
    </citation>
    <scope>NUCLEOTIDE SEQUENCE</scope>
</reference>
<name>A0A383DQK2_9ZZZZ</name>
<protein>
    <submittedName>
        <fullName evidence="1">Uncharacterized protein</fullName>
    </submittedName>
</protein>
<feature type="non-terminal residue" evidence="1">
    <location>
        <position position="110"/>
    </location>
</feature>
<sequence>MMPVELTGHLFKELRGRTCRLLAGEGWTQSKLGKSLGVSQVMAGNYLHTLPTHFAEPIESDLQEAARSLAEILKSGEVSRWTLKLTIGNQELSLRFPFQDSRETSLVQIV</sequence>